<dbReference type="SUPFAM" id="SSF51735">
    <property type="entry name" value="NAD(P)-binding Rossmann-fold domains"/>
    <property type="match status" value="1"/>
</dbReference>
<gene>
    <name evidence="8" type="ORF">G7K_0271-t1</name>
</gene>
<dbReference type="Gene3D" id="3.30.360.10">
    <property type="entry name" value="Dihydrodipicolinate Reductase, domain 2"/>
    <property type="match status" value="1"/>
</dbReference>
<evidence type="ECO:0000259" key="7">
    <source>
        <dbReference type="Pfam" id="PF22725"/>
    </source>
</evidence>
<comment type="catalytic activity">
    <reaction evidence="5">
        <text>D-xylose + NADP(+) = D-xylono-1,5-lactone + NADPH + H(+)</text>
        <dbReference type="Rhea" id="RHEA:22000"/>
        <dbReference type="ChEBI" id="CHEBI:15378"/>
        <dbReference type="ChEBI" id="CHEBI:15867"/>
        <dbReference type="ChEBI" id="CHEBI:53455"/>
        <dbReference type="ChEBI" id="CHEBI:57783"/>
        <dbReference type="ChEBI" id="CHEBI:58349"/>
        <dbReference type="EC" id="1.1.1.179"/>
    </reaction>
</comment>
<dbReference type="EMBL" id="BACD03000002">
    <property type="protein sequence ID" value="GAO46026.1"/>
    <property type="molecule type" value="Genomic_DNA"/>
</dbReference>
<dbReference type="PANTHER" id="PTHR22604">
    <property type="entry name" value="OXIDOREDUCTASES"/>
    <property type="match status" value="1"/>
</dbReference>
<dbReference type="InterPro" id="IPR000683">
    <property type="entry name" value="Gfo/Idh/MocA-like_OxRdtase_N"/>
</dbReference>
<protein>
    <recommendedName>
        <fullName evidence="3">D-xylose 1-dehydrogenase (NADP(+), D-xylono-1,5-lactone-forming)</fullName>
        <ecNumber evidence="3">1.1.1.179</ecNumber>
    </recommendedName>
    <alternativeName>
        <fullName evidence="4">D-xylose-NADP dehydrogenase</fullName>
    </alternativeName>
</protein>
<dbReference type="Pfam" id="PF01408">
    <property type="entry name" value="GFO_IDH_MocA"/>
    <property type="match status" value="1"/>
</dbReference>
<reference evidence="8 9" key="1">
    <citation type="journal article" date="2011" name="J. Gen. Appl. Microbiol.">
        <title>Draft genome sequencing of the enigmatic yeast Saitoella complicata.</title>
        <authorList>
            <person name="Nishida H."/>
            <person name="Hamamoto M."/>
            <person name="Sugiyama J."/>
        </authorList>
    </citation>
    <scope>NUCLEOTIDE SEQUENCE [LARGE SCALE GENOMIC DNA]</scope>
    <source>
        <strain evidence="8 9">NRRL Y-17804</strain>
    </source>
</reference>
<evidence type="ECO:0000256" key="1">
    <source>
        <dbReference type="ARBA" id="ARBA00010928"/>
    </source>
</evidence>
<evidence type="ECO:0000256" key="3">
    <source>
        <dbReference type="ARBA" id="ARBA00038984"/>
    </source>
</evidence>
<evidence type="ECO:0000313" key="8">
    <source>
        <dbReference type="EMBL" id="GAO46026.1"/>
    </source>
</evidence>
<sequence>MALALQAYTFLQQYTEAWLHPAPKKTSNPLRLGVLSSAQINAAAVIHPVETHEDVILYAIASRDASTARLQAKKYSFQKSYGDYQSLLDDPLVDFVYISTPNGLHYEWAYKALQAGKHVLLEKPFTSNAEEAQKLVEFSQKSGKILMEAFHWQFHPAAHHFRQTLDSGEHGKIIRTNARMTASPAVPAGDIRWQYDLAGGSLMDMTYAMSFTRFALKAHTPKEVLSAHARTADHDSKVDAAMTADLLFESGYGYDVVSKIYTDMARSSLLSVIPRLWELPSIEVETEKSKIYFYNAMMPHIYHYISVTDKATEKTEYHKYFTGGPQWSKTGRATQPYWSTYRYQLEAFVDKLRGREPAHWVTGEESIDEMKSIDSVYVRSGLPLRPTSALAK</sequence>
<dbReference type="SUPFAM" id="SSF55347">
    <property type="entry name" value="Glyceraldehyde-3-phosphate dehydrogenase-like, C-terminal domain"/>
    <property type="match status" value="1"/>
</dbReference>
<dbReference type="RefSeq" id="XP_019026724.1">
    <property type="nucleotide sequence ID" value="XM_019168254.1"/>
</dbReference>
<dbReference type="Proteomes" id="UP000033140">
    <property type="component" value="Unassembled WGS sequence"/>
</dbReference>
<dbReference type="InterPro" id="IPR055170">
    <property type="entry name" value="GFO_IDH_MocA-like_dom"/>
</dbReference>
<dbReference type="InterPro" id="IPR036291">
    <property type="entry name" value="NAD(P)-bd_dom_sf"/>
</dbReference>
<dbReference type="GO" id="GO:0047837">
    <property type="term" value="F:D-xylose 1-dehydrogenase (NADP+) activity"/>
    <property type="evidence" value="ECO:0007669"/>
    <property type="project" value="UniProtKB-EC"/>
</dbReference>
<proteinExistence type="inferred from homology"/>
<dbReference type="Pfam" id="PF22725">
    <property type="entry name" value="GFO_IDH_MocA_C3"/>
    <property type="match status" value="1"/>
</dbReference>
<dbReference type="Gene3D" id="3.40.50.720">
    <property type="entry name" value="NAD(P)-binding Rossmann-like Domain"/>
    <property type="match status" value="1"/>
</dbReference>
<dbReference type="GO" id="GO:0000166">
    <property type="term" value="F:nucleotide binding"/>
    <property type="evidence" value="ECO:0007669"/>
    <property type="project" value="InterPro"/>
</dbReference>
<comment type="caution">
    <text evidence="8">The sequence shown here is derived from an EMBL/GenBank/DDBJ whole genome shotgun (WGS) entry which is preliminary data.</text>
</comment>
<dbReference type="InterPro" id="IPR050984">
    <property type="entry name" value="Gfo/Idh/MocA_domain"/>
</dbReference>
<reference evidence="8 9" key="2">
    <citation type="journal article" date="2014" name="J. Gen. Appl. Microbiol.">
        <title>The early diverging ascomycetous budding yeast Saitoella complicata has three histone deacetylases belonging to the Clr6, Hos2, and Rpd3 lineages.</title>
        <authorList>
            <person name="Nishida H."/>
            <person name="Matsumoto T."/>
            <person name="Kondo S."/>
            <person name="Hamamoto M."/>
            <person name="Yoshikawa H."/>
        </authorList>
    </citation>
    <scope>NUCLEOTIDE SEQUENCE [LARGE SCALE GENOMIC DNA]</scope>
    <source>
        <strain evidence="8 9">NRRL Y-17804</strain>
    </source>
</reference>
<name>A0A0E9N8K1_SAICN</name>
<evidence type="ECO:0000313" key="9">
    <source>
        <dbReference type="Proteomes" id="UP000033140"/>
    </source>
</evidence>
<evidence type="ECO:0000259" key="6">
    <source>
        <dbReference type="Pfam" id="PF01408"/>
    </source>
</evidence>
<dbReference type="OMA" id="EEAFHWQ"/>
<feature type="domain" description="Gfo/Idh/MocA-like oxidoreductase N-terminal" evidence="6">
    <location>
        <begin position="46"/>
        <end position="149"/>
    </location>
</feature>
<evidence type="ECO:0000256" key="4">
    <source>
        <dbReference type="ARBA" id="ARBA00042988"/>
    </source>
</evidence>
<keyword evidence="2" id="KW-0560">Oxidoreductase</keyword>
<reference evidence="8 9" key="3">
    <citation type="journal article" date="2015" name="Genome Announc.">
        <title>Draft Genome Sequence of the Archiascomycetous Yeast Saitoella complicata.</title>
        <authorList>
            <person name="Yamauchi K."/>
            <person name="Kondo S."/>
            <person name="Hamamoto M."/>
            <person name="Takahashi Y."/>
            <person name="Ogura Y."/>
            <person name="Hayashi T."/>
            <person name="Nishida H."/>
        </authorList>
    </citation>
    <scope>NUCLEOTIDE SEQUENCE [LARGE SCALE GENOMIC DNA]</scope>
    <source>
        <strain evidence="8 9">NRRL Y-17804</strain>
    </source>
</reference>
<dbReference type="STRING" id="698492.A0A0E9N8K1"/>
<dbReference type="OrthoDB" id="6417021at2759"/>
<keyword evidence="9" id="KW-1185">Reference proteome</keyword>
<dbReference type="AlphaFoldDB" id="A0A0E9N8K1"/>
<evidence type="ECO:0000256" key="2">
    <source>
        <dbReference type="ARBA" id="ARBA00023002"/>
    </source>
</evidence>
<dbReference type="PANTHER" id="PTHR22604:SF105">
    <property type="entry name" value="TRANS-1,2-DIHYDROBENZENE-1,2-DIOL DEHYDROGENASE"/>
    <property type="match status" value="1"/>
</dbReference>
<evidence type="ECO:0000256" key="5">
    <source>
        <dbReference type="ARBA" id="ARBA00049233"/>
    </source>
</evidence>
<accession>A0A0E9N8K1</accession>
<feature type="domain" description="GFO/IDH/MocA-like oxidoreductase" evidence="7">
    <location>
        <begin position="161"/>
        <end position="252"/>
    </location>
</feature>
<organism evidence="8 9">
    <name type="scientific">Saitoella complicata (strain BCRC 22490 / CBS 7301 / JCM 7358 / NBRC 10748 / NRRL Y-17804)</name>
    <dbReference type="NCBI Taxonomy" id="698492"/>
    <lineage>
        <taxon>Eukaryota</taxon>
        <taxon>Fungi</taxon>
        <taxon>Dikarya</taxon>
        <taxon>Ascomycota</taxon>
        <taxon>Taphrinomycotina</taxon>
        <taxon>Taphrinomycotina incertae sedis</taxon>
        <taxon>Saitoella</taxon>
    </lineage>
</organism>
<dbReference type="EC" id="1.1.1.179" evidence="3"/>
<comment type="similarity">
    <text evidence="1">Belongs to the Gfo/Idh/MocA family.</text>
</comment>